<gene>
    <name evidence="1" type="ORF">CLIB1444_02S04632</name>
</gene>
<accession>A0ACA9Y2V5</accession>
<proteinExistence type="predicted"/>
<evidence type="ECO:0000313" key="2">
    <source>
        <dbReference type="Proteomes" id="UP001152531"/>
    </source>
</evidence>
<organism evidence="1 2">
    <name type="scientific">[Candida] jaroonii</name>
    <dbReference type="NCBI Taxonomy" id="467808"/>
    <lineage>
        <taxon>Eukaryota</taxon>
        <taxon>Fungi</taxon>
        <taxon>Dikarya</taxon>
        <taxon>Ascomycota</taxon>
        <taxon>Saccharomycotina</taxon>
        <taxon>Pichiomycetes</taxon>
        <taxon>Debaryomycetaceae</taxon>
        <taxon>Yamadazyma</taxon>
    </lineage>
</organism>
<keyword evidence="2" id="KW-1185">Reference proteome</keyword>
<protein>
    <submittedName>
        <fullName evidence="1">Alpha-1,2-mannosyltransferase Mnn2p</fullName>
    </submittedName>
</protein>
<dbReference type="EMBL" id="CALSDN010000002">
    <property type="protein sequence ID" value="CAH6719267.1"/>
    <property type="molecule type" value="Genomic_DNA"/>
</dbReference>
<comment type="caution">
    <text evidence="1">The sequence shown here is derived from an EMBL/GenBank/DDBJ whole genome shotgun (WGS) entry which is preliminary data.</text>
</comment>
<sequence>MIAKLLVRQRLKIFVGLVILIVTYHVFSLTKQPASRGNDGSGGLKFLDFAQDNRVQNPVGDIDASTPDGNIGEKIEAALDKSLEAINDGDKNKWSGDNNEQMVPEPEFGDDKVFGDNSEKQDAKVAEENVAGDKVAGDKGAEDKEEDKEAEDKEAENKLDDTKVGGGLLEDGKEETSEEQSQGTPNKEISAETLKTIRDYSIFFNPFSEHVIKAESLKDNYISTKARELFTSVKDFLLSKSYLETVLNLPQDTVDELKESHSRYVKHIDVVSKTLATFGNILPTDPGWNDYKNSKGYVLVGGGRYSWLSYLVIKQIRATGSTLPIELFIPSSLEYEKEFCETLLPKYNAYCNLFDDELSLHLSEKYDIGGYQYKMLALLSSKFENIIYLDSDNFPVRNPEYILESSLFEEKGLILWPDAWARTTNPKFYDIAGVTIKENKLRYSAYDDAKGKKPLEEYTFEDSWYHDFEGTLPDPTSETGMFMINKTKHLRTLLLILYYNVLGPKYYYPLLTQGSAGEGDKETFIAAAHVLDAPWFQTAKQFKWCGYKHQVSGEFTSKALGHYDPIQSQTNPDADIDMVFMHLSYPKFYPNWLADNHDLIYADSGDHIRMYADVYDNAGYDFDLRVLQYFTQGMCSNYYVDGVAIDDATIKEEEQYMGRYLQYVKGDREIEDKRCEEIFIPHLKWLKETTDYPNSVKN</sequence>
<name>A0ACA9Y2V5_9ASCO</name>
<evidence type="ECO:0000313" key="1">
    <source>
        <dbReference type="EMBL" id="CAH6719267.1"/>
    </source>
</evidence>
<dbReference type="Proteomes" id="UP001152531">
    <property type="component" value="Unassembled WGS sequence"/>
</dbReference>
<reference evidence="1" key="1">
    <citation type="submission" date="2022-06" db="EMBL/GenBank/DDBJ databases">
        <authorList>
            <person name="Legras J.-L."/>
            <person name="Devillers H."/>
            <person name="Grondin C."/>
        </authorList>
    </citation>
    <scope>NUCLEOTIDE SEQUENCE</scope>
    <source>
        <strain evidence="1">CLIB 1444</strain>
    </source>
</reference>